<evidence type="ECO:0000313" key="2">
    <source>
        <dbReference type="Proteomes" id="UP001057402"/>
    </source>
</evidence>
<dbReference type="Proteomes" id="UP001057402">
    <property type="component" value="Chromosome 3"/>
</dbReference>
<accession>A0ACB9S1H7</accession>
<keyword evidence="2" id="KW-1185">Reference proteome</keyword>
<organism evidence="1 2">
    <name type="scientific">Melastoma candidum</name>
    <dbReference type="NCBI Taxonomy" id="119954"/>
    <lineage>
        <taxon>Eukaryota</taxon>
        <taxon>Viridiplantae</taxon>
        <taxon>Streptophyta</taxon>
        <taxon>Embryophyta</taxon>
        <taxon>Tracheophyta</taxon>
        <taxon>Spermatophyta</taxon>
        <taxon>Magnoliopsida</taxon>
        <taxon>eudicotyledons</taxon>
        <taxon>Gunneridae</taxon>
        <taxon>Pentapetalae</taxon>
        <taxon>rosids</taxon>
        <taxon>malvids</taxon>
        <taxon>Myrtales</taxon>
        <taxon>Melastomataceae</taxon>
        <taxon>Melastomatoideae</taxon>
        <taxon>Melastomateae</taxon>
        <taxon>Melastoma</taxon>
    </lineage>
</organism>
<gene>
    <name evidence="1" type="ORF">MLD38_009312</name>
</gene>
<evidence type="ECO:0000313" key="1">
    <source>
        <dbReference type="EMBL" id="KAI4383478.1"/>
    </source>
</evidence>
<dbReference type="EMBL" id="CM042882">
    <property type="protein sequence ID" value="KAI4383478.1"/>
    <property type="molecule type" value="Genomic_DNA"/>
</dbReference>
<name>A0ACB9S1H7_9MYRT</name>
<protein>
    <submittedName>
        <fullName evidence="1">Uncharacterized protein</fullName>
    </submittedName>
</protein>
<comment type="caution">
    <text evidence="1">The sequence shown here is derived from an EMBL/GenBank/DDBJ whole genome shotgun (WGS) entry which is preliminary data.</text>
</comment>
<sequence length="115" mass="11999">MKTQSVIVMAAFLFLILFPSSGSAVQCSDVLKYLRPCVQYLKNGSGMPPSDCCAGATSLSNAATSSDDKKTVCNCIKNAAQKINPQAQLAQSLAQNCGITLPVPVSPNVDCTKIG</sequence>
<proteinExistence type="predicted"/>
<reference evidence="2" key="1">
    <citation type="journal article" date="2023" name="Front. Plant Sci.">
        <title>Chromosomal-level genome assembly of Melastoma candidum provides insights into trichome evolution.</title>
        <authorList>
            <person name="Zhong Y."/>
            <person name="Wu W."/>
            <person name="Sun C."/>
            <person name="Zou P."/>
            <person name="Liu Y."/>
            <person name="Dai S."/>
            <person name="Zhou R."/>
        </authorList>
    </citation>
    <scope>NUCLEOTIDE SEQUENCE [LARGE SCALE GENOMIC DNA]</scope>
</reference>